<gene>
    <name evidence="1" type="ORF">DD666_06945</name>
</gene>
<organism evidence="1 2">
    <name type="scientific">Advenella kashmirensis</name>
    <dbReference type="NCBI Taxonomy" id="310575"/>
    <lineage>
        <taxon>Bacteria</taxon>
        <taxon>Pseudomonadati</taxon>
        <taxon>Pseudomonadota</taxon>
        <taxon>Betaproteobacteria</taxon>
        <taxon>Burkholderiales</taxon>
        <taxon>Alcaligenaceae</taxon>
    </lineage>
</organism>
<proteinExistence type="predicted"/>
<dbReference type="EMBL" id="DOEK01000016">
    <property type="protein sequence ID" value="HBP29135.1"/>
    <property type="molecule type" value="Genomic_DNA"/>
</dbReference>
<evidence type="ECO:0000313" key="1">
    <source>
        <dbReference type="EMBL" id="HBP29135.1"/>
    </source>
</evidence>
<comment type="caution">
    <text evidence="1">The sequence shown here is derived from an EMBL/GenBank/DDBJ whole genome shotgun (WGS) entry which is preliminary data.</text>
</comment>
<dbReference type="InterPro" id="IPR032345">
    <property type="entry name" value="PnbB"/>
</dbReference>
<dbReference type="AlphaFoldDB" id="A0A356LF67"/>
<name>A0A356LF67_9BURK</name>
<accession>A0A356LF67</accession>
<sequence>MREHFDTLIQAVTRQIANRPLDETLQVWLNSHYGADSQWYRDISAACIEGVQDGWMCKHEAQGLKYGRVSKPSEATHGFSVDVVSMLDIRGPHHRHPNGEIDLIMPITPGARFDGCDAGWKVYAPDSAHYPTVSNGAAHVLYLLPEGKIEFTAQQQ</sequence>
<dbReference type="Proteomes" id="UP000264036">
    <property type="component" value="Unassembled WGS sequence"/>
</dbReference>
<reference evidence="1 2" key="1">
    <citation type="journal article" date="2018" name="Nat. Biotechnol.">
        <title>A standardized bacterial taxonomy based on genome phylogeny substantially revises the tree of life.</title>
        <authorList>
            <person name="Parks D.H."/>
            <person name="Chuvochina M."/>
            <person name="Waite D.W."/>
            <person name="Rinke C."/>
            <person name="Skarshewski A."/>
            <person name="Chaumeil P.A."/>
            <person name="Hugenholtz P."/>
        </authorList>
    </citation>
    <scope>NUCLEOTIDE SEQUENCE [LARGE SCALE GENOMIC DNA]</scope>
    <source>
        <strain evidence="1">UBA10707</strain>
    </source>
</reference>
<evidence type="ECO:0000313" key="2">
    <source>
        <dbReference type="Proteomes" id="UP000264036"/>
    </source>
</evidence>
<dbReference type="Pfam" id="PF16155">
    <property type="entry name" value="PnbB"/>
    <property type="match status" value="1"/>
</dbReference>
<protein>
    <submittedName>
        <fullName evidence="1">DUF4863 domain-containing protein</fullName>
    </submittedName>
</protein>